<evidence type="ECO:0000256" key="1">
    <source>
        <dbReference type="SAM" id="MobiDB-lite"/>
    </source>
</evidence>
<accession>A0A8X6UIE2</accession>
<dbReference type="AlphaFoldDB" id="A0A8X6UIE2"/>
<protein>
    <submittedName>
        <fullName evidence="2">Uncharacterized protein</fullName>
    </submittedName>
</protein>
<name>A0A8X6UIE2_NEPPI</name>
<proteinExistence type="predicted"/>
<sequence>KCCTILNASFSNDDVHDDGDDHGGGDHDDDDARDDGGDHGDDRDVRGDDDVLLLWQVHLEHIGEQQSSTWRQGLQQQTSCLLLDGNKSC</sequence>
<feature type="non-terminal residue" evidence="2">
    <location>
        <position position="1"/>
    </location>
</feature>
<organism evidence="2 3">
    <name type="scientific">Nephila pilipes</name>
    <name type="common">Giant wood spider</name>
    <name type="synonym">Nephila maculata</name>
    <dbReference type="NCBI Taxonomy" id="299642"/>
    <lineage>
        <taxon>Eukaryota</taxon>
        <taxon>Metazoa</taxon>
        <taxon>Ecdysozoa</taxon>
        <taxon>Arthropoda</taxon>
        <taxon>Chelicerata</taxon>
        <taxon>Arachnida</taxon>
        <taxon>Araneae</taxon>
        <taxon>Araneomorphae</taxon>
        <taxon>Entelegynae</taxon>
        <taxon>Araneoidea</taxon>
        <taxon>Nephilidae</taxon>
        <taxon>Nephila</taxon>
    </lineage>
</organism>
<reference evidence="2" key="1">
    <citation type="submission" date="2020-08" db="EMBL/GenBank/DDBJ databases">
        <title>Multicomponent nature underlies the extraordinary mechanical properties of spider dragline silk.</title>
        <authorList>
            <person name="Kono N."/>
            <person name="Nakamura H."/>
            <person name="Mori M."/>
            <person name="Yoshida Y."/>
            <person name="Ohtoshi R."/>
            <person name="Malay A.D."/>
            <person name="Moran D.A.P."/>
            <person name="Tomita M."/>
            <person name="Numata K."/>
            <person name="Arakawa K."/>
        </authorList>
    </citation>
    <scope>NUCLEOTIDE SEQUENCE</scope>
</reference>
<comment type="caution">
    <text evidence="2">The sequence shown here is derived from an EMBL/GenBank/DDBJ whole genome shotgun (WGS) entry which is preliminary data.</text>
</comment>
<gene>
    <name evidence="2" type="ORF">NPIL_700481</name>
</gene>
<evidence type="ECO:0000313" key="3">
    <source>
        <dbReference type="Proteomes" id="UP000887013"/>
    </source>
</evidence>
<feature type="region of interest" description="Disordered" evidence="1">
    <location>
        <begin position="11"/>
        <end position="46"/>
    </location>
</feature>
<dbReference type="EMBL" id="BMAW01128072">
    <property type="protein sequence ID" value="GFU23832.1"/>
    <property type="molecule type" value="Genomic_DNA"/>
</dbReference>
<dbReference type="Proteomes" id="UP000887013">
    <property type="component" value="Unassembled WGS sequence"/>
</dbReference>
<feature type="compositionally biased region" description="Basic and acidic residues" evidence="1">
    <location>
        <begin position="34"/>
        <end position="46"/>
    </location>
</feature>
<keyword evidence="3" id="KW-1185">Reference proteome</keyword>
<evidence type="ECO:0000313" key="2">
    <source>
        <dbReference type="EMBL" id="GFU23832.1"/>
    </source>
</evidence>